<name>A0ABS6PCX0_9PSED</name>
<proteinExistence type="predicted"/>
<dbReference type="PROSITE" id="PS51257">
    <property type="entry name" value="PROKAR_LIPOPROTEIN"/>
    <property type="match status" value="1"/>
</dbReference>
<evidence type="ECO:0008006" key="3">
    <source>
        <dbReference type="Google" id="ProtNLM"/>
    </source>
</evidence>
<keyword evidence="2" id="KW-1185">Reference proteome</keyword>
<accession>A0ABS6PCX0</accession>
<organism evidence="1 2">
    <name type="scientific">Pseudomonas ekonensis</name>
    <dbReference type="NCBI Taxonomy" id="2842353"/>
    <lineage>
        <taxon>Bacteria</taxon>
        <taxon>Pseudomonadati</taxon>
        <taxon>Pseudomonadota</taxon>
        <taxon>Gammaproteobacteria</taxon>
        <taxon>Pseudomonadales</taxon>
        <taxon>Pseudomonadaceae</taxon>
        <taxon>Pseudomonas</taxon>
    </lineage>
</organism>
<sequence length="153" mass="17360">MKNIAAPLLASFLALQGCAEMPDYSNANAGETVDEARYTVLETETYAGRPQRQFLDLQPDLNIIRVNDEKVGNIPFSTYYYKNDSPQRAVLKPGKYTVQLEYHLPRKFLFTNLEFEGKPGQKIIARSKYVGLDRLQIWLEDVATGEVVSKGMH</sequence>
<dbReference type="Proteomes" id="UP000765224">
    <property type="component" value="Unassembled WGS sequence"/>
</dbReference>
<gene>
    <name evidence="1" type="ORF">KVG96_08880</name>
</gene>
<protein>
    <recommendedName>
        <fullName evidence="3">DUF2846 domain-containing protein</fullName>
    </recommendedName>
</protein>
<evidence type="ECO:0000313" key="1">
    <source>
        <dbReference type="EMBL" id="MBV4458059.1"/>
    </source>
</evidence>
<dbReference type="RefSeq" id="WP_217891674.1">
    <property type="nucleotide sequence ID" value="NZ_JAHSTS010000001.1"/>
</dbReference>
<dbReference type="EMBL" id="JAHSTS010000001">
    <property type="protein sequence ID" value="MBV4458059.1"/>
    <property type="molecule type" value="Genomic_DNA"/>
</dbReference>
<reference evidence="1 2" key="1">
    <citation type="submission" date="2021-06" db="EMBL/GenBank/DDBJ databases">
        <title>Updating the genus Pseudomonas: Description of 43 new species and partition of the Pseudomonas putida group.</title>
        <authorList>
            <person name="Girard L."/>
            <person name="Lood C."/>
            <person name="Vandamme P."/>
            <person name="Rokni-Zadeh H."/>
            <person name="Van Noort V."/>
            <person name="Hofte M."/>
            <person name="Lavigne R."/>
            <person name="De Mot R."/>
        </authorList>
    </citation>
    <scope>NUCLEOTIDE SEQUENCE [LARGE SCALE GENOMIC DNA]</scope>
    <source>
        <strain evidence="1 2">COR58</strain>
    </source>
</reference>
<comment type="caution">
    <text evidence="1">The sequence shown here is derived from an EMBL/GenBank/DDBJ whole genome shotgun (WGS) entry which is preliminary data.</text>
</comment>
<evidence type="ECO:0000313" key="2">
    <source>
        <dbReference type="Proteomes" id="UP000765224"/>
    </source>
</evidence>